<dbReference type="Proteomes" id="UP000295565">
    <property type="component" value="Unassembled WGS sequence"/>
</dbReference>
<dbReference type="OrthoDB" id="6265927at2"/>
<reference evidence="1 2" key="1">
    <citation type="submission" date="2019-03" db="EMBL/GenBank/DDBJ databases">
        <title>Genomic Encyclopedia of Type Strains, Phase IV (KMG-IV): sequencing the most valuable type-strain genomes for metagenomic binning, comparative biology and taxonomic classification.</title>
        <authorList>
            <person name="Goeker M."/>
        </authorList>
    </citation>
    <scope>NUCLEOTIDE SEQUENCE [LARGE SCALE GENOMIC DNA]</scope>
    <source>
        <strain evidence="1 2">DSM 18577</strain>
    </source>
</reference>
<evidence type="ECO:0000313" key="2">
    <source>
        <dbReference type="Proteomes" id="UP000295565"/>
    </source>
</evidence>
<name>A0A4R1J9U1_9GAMM</name>
<sequence>MEQHVVLKNFNEVEALLKTQDNVLSDLWSYTQSYKVGPSDIINMDFYEFDFEPYRSLAVSVGMSCFGINGSGNGFYLTHINLGGHAPLCTVRPVNLSQLQDLDYLAQMSSNYCANLELNAQPTGERRL</sequence>
<keyword evidence="2" id="KW-1185">Reference proteome</keyword>
<dbReference type="EMBL" id="SMGD01000015">
    <property type="protein sequence ID" value="TCK47197.1"/>
    <property type="molecule type" value="Genomic_DNA"/>
</dbReference>
<accession>A0A4R1J9U1</accession>
<organism evidence="1 2">
    <name type="scientific">Celerinatantimonas diazotrophica</name>
    <dbReference type="NCBI Taxonomy" id="412034"/>
    <lineage>
        <taxon>Bacteria</taxon>
        <taxon>Pseudomonadati</taxon>
        <taxon>Pseudomonadota</taxon>
        <taxon>Gammaproteobacteria</taxon>
        <taxon>Celerinatantimonadaceae</taxon>
        <taxon>Celerinatantimonas</taxon>
    </lineage>
</organism>
<proteinExistence type="predicted"/>
<comment type="caution">
    <text evidence="1">The sequence shown here is derived from an EMBL/GenBank/DDBJ whole genome shotgun (WGS) entry which is preliminary data.</text>
</comment>
<dbReference type="RefSeq" id="WP_131913654.1">
    <property type="nucleotide sequence ID" value="NZ_OU594967.1"/>
</dbReference>
<dbReference type="AlphaFoldDB" id="A0A4R1J9U1"/>
<evidence type="ECO:0000313" key="1">
    <source>
        <dbReference type="EMBL" id="TCK47197.1"/>
    </source>
</evidence>
<gene>
    <name evidence="1" type="ORF">EV690_2899</name>
</gene>
<protein>
    <submittedName>
        <fullName evidence="1">Uncharacterized protein</fullName>
    </submittedName>
</protein>